<feature type="compositionally biased region" description="Basic residues" evidence="1">
    <location>
        <begin position="423"/>
        <end position="434"/>
    </location>
</feature>
<dbReference type="AlphaFoldDB" id="A0A2V5HYB7"/>
<evidence type="ECO:0000256" key="1">
    <source>
        <dbReference type="SAM" id="MobiDB-lite"/>
    </source>
</evidence>
<dbReference type="Pfam" id="PF02112">
    <property type="entry name" value="PDEase_II"/>
    <property type="match status" value="2"/>
</dbReference>
<feature type="region of interest" description="Disordered" evidence="1">
    <location>
        <begin position="383"/>
        <end position="456"/>
    </location>
</feature>
<dbReference type="GO" id="GO:0047555">
    <property type="term" value="F:3',5'-cyclic-GMP phosphodiesterase activity"/>
    <property type="evidence" value="ECO:0007669"/>
    <property type="project" value="TreeGrafter"/>
</dbReference>
<protein>
    <recommendedName>
        <fullName evidence="4">Camp-specific phosphodiesterase</fullName>
    </recommendedName>
</protein>
<dbReference type="GO" id="GO:0006198">
    <property type="term" value="P:cAMP catabolic process"/>
    <property type="evidence" value="ECO:0007669"/>
    <property type="project" value="InterPro"/>
</dbReference>
<evidence type="ECO:0000313" key="2">
    <source>
        <dbReference type="EMBL" id="PYI27742.1"/>
    </source>
</evidence>
<sequence>MVPSDMARNMQQVGERDGEETPSKGSEEGGTSGLQVVVLGPTGGPREDRVTGLLVRSTSSRWSANSVIAVDAGTLLCGVINILEQFDNQQAVLDGGPFSGLELPFNNAPANAAHFFRHVIGAILITHPHLDHLSAFAINTPALEAGNGAKTIAALPSVVTAIKTHVFNDVIWPNLSDEEGGAGLVTYQRLREGGEAMLGIGDERGYKRVCEGLVAKCFGVSHGSCRLHPPTENDVHHRLSSAAYGPGPMKISPGGFSFSADELDTGYYSPVDSPGLRGPGKEKWTTVESSVFFIRCPVAKREVMIFGDVEPDSISRNPRNKRVWEVAAPKIASGQLRAIFIECSYNDDVEDDYLYGHLCPRHLITELTALASIVKEIKFPESNATKKRKRASAPDVGTDVPLSPKSKRLALTGEKGQSSSRRGSNRSTRRHTRAKASFEEPDEKLEGGSPAVSQPATDVGINTQLAESSDPLTTHTWPEPPLAGLRVYVIHIKDHLTDGPPAAERILHELQAQGKSAGLGCEFRVPDRGESIFI</sequence>
<reference evidence="2 3" key="1">
    <citation type="submission" date="2018-02" db="EMBL/GenBank/DDBJ databases">
        <title>The genomes of Aspergillus section Nigri reveals drivers in fungal speciation.</title>
        <authorList>
            <consortium name="DOE Joint Genome Institute"/>
            <person name="Vesth T.C."/>
            <person name="Nybo J."/>
            <person name="Theobald S."/>
            <person name="Brandl J."/>
            <person name="Frisvad J.C."/>
            <person name="Nielsen K.F."/>
            <person name="Lyhne E.K."/>
            <person name="Kogle M.E."/>
            <person name="Kuo A."/>
            <person name="Riley R."/>
            <person name="Clum A."/>
            <person name="Nolan M."/>
            <person name="Lipzen A."/>
            <person name="Salamov A."/>
            <person name="Henrissat B."/>
            <person name="Wiebenga A."/>
            <person name="De vries R.P."/>
            <person name="Grigoriev I.V."/>
            <person name="Mortensen U.H."/>
            <person name="Andersen M.R."/>
            <person name="Baker S.E."/>
        </authorList>
    </citation>
    <scope>NUCLEOTIDE SEQUENCE [LARGE SCALE GENOMIC DNA]</scope>
    <source>
        <strain evidence="2 3">CBS 114.80</strain>
    </source>
</reference>
<gene>
    <name evidence="2" type="ORF">BP00DRAFT_449980</name>
</gene>
<dbReference type="SUPFAM" id="SSF56281">
    <property type="entry name" value="Metallo-hydrolase/oxidoreductase"/>
    <property type="match status" value="1"/>
</dbReference>
<dbReference type="Proteomes" id="UP000248817">
    <property type="component" value="Unassembled WGS sequence"/>
</dbReference>
<name>A0A2V5HYB7_9EURO</name>
<feature type="compositionally biased region" description="Basic and acidic residues" evidence="1">
    <location>
        <begin position="14"/>
        <end position="27"/>
    </location>
</feature>
<dbReference type="EMBL" id="KZ825563">
    <property type="protein sequence ID" value="PYI27742.1"/>
    <property type="molecule type" value="Genomic_DNA"/>
</dbReference>
<dbReference type="CDD" id="cd07735">
    <property type="entry name" value="class_II_PDE_MBL-fold"/>
    <property type="match status" value="1"/>
</dbReference>
<organism evidence="2 3">
    <name type="scientific">Aspergillus indologenus CBS 114.80</name>
    <dbReference type="NCBI Taxonomy" id="1450541"/>
    <lineage>
        <taxon>Eukaryota</taxon>
        <taxon>Fungi</taxon>
        <taxon>Dikarya</taxon>
        <taxon>Ascomycota</taxon>
        <taxon>Pezizomycotina</taxon>
        <taxon>Eurotiomycetes</taxon>
        <taxon>Eurotiomycetidae</taxon>
        <taxon>Eurotiales</taxon>
        <taxon>Aspergillaceae</taxon>
        <taxon>Aspergillus</taxon>
        <taxon>Aspergillus subgen. Circumdati</taxon>
    </lineage>
</organism>
<dbReference type="GO" id="GO:0004115">
    <property type="term" value="F:3',5'-cyclic-AMP phosphodiesterase activity"/>
    <property type="evidence" value="ECO:0007669"/>
    <property type="project" value="InterPro"/>
</dbReference>
<dbReference type="PRINTS" id="PR00388">
    <property type="entry name" value="PDIESTERASE2"/>
</dbReference>
<keyword evidence="3" id="KW-1185">Reference proteome</keyword>
<proteinExistence type="predicted"/>
<dbReference type="GO" id="GO:1902660">
    <property type="term" value="P:negative regulation of glucose mediated signaling pathway"/>
    <property type="evidence" value="ECO:0007669"/>
    <property type="project" value="TreeGrafter"/>
</dbReference>
<dbReference type="PANTHER" id="PTHR28283:SF1">
    <property type="entry name" value="3',5'-CYCLIC-NUCLEOTIDE PHOSPHODIESTERASE 1"/>
    <property type="match status" value="1"/>
</dbReference>
<accession>A0A2V5HYB7</accession>
<dbReference type="PANTHER" id="PTHR28283">
    <property type="entry name" value="3',5'-CYCLIC-NUCLEOTIDE PHOSPHODIESTERASE 1"/>
    <property type="match status" value="1"/>
</dbReference>
<feature type="region of interest" description="Disordered" evidence="1">
    <location>
        <begin position="1"/>
        <end position="34"/>
    </location>
</feature>
<dbReference type="InterPro" id="IPR036866">
    <property type="entry name" value="RibonucZ/Hydroxyglut_hydro"/>
</dbReference>
<evidence type="ECO:0008006" key="4">
    <source>
        <dbReference type="Google" id="ProtNLM"/>
    </source>
</evidence>
<dbReference type="InterPro" id="IPR000396">
    <property type="entry name" value="Pdiesterase2"/>
</dbReference>
<evidence type="ECO:0000313" key="3">
    <source>
        <dbReference type="Proteomes" id="UP000248817"/>
    </source>
</evidence>